<evidence type="ECO:0000256" key="10">
    <source>
        <dbReference type="ARBA" id="ARBA00023180"/>
    </source>
</evidence>
<dbReference type="CDD" id="cd00063">
    <property type="entry name" value="FN3"/>
    <property type="match status" value="4"/>
</dbReference>
<comment type="caution">
    <text evidence="12">The sequence shown here is derived from an EMBL/GenBank/DDBJ whole genome shotgun (WGS) entry which is preliminary data.</text>
</comment>
<dbReference type="EMBL" id="JAIPUX010005289">
    <property type="protein sequence ID" value="KAH0618523.1"/>
    <property type="molecule type" value="Genomic_DNA"/>
</dbReference>
<feature type="domain" description="Fibronectin type-III" evidence="11">
    <location>
        <begin position="379"/>
        <end position="476"/>
    </location>
</feature>
<keyword evidence="8" id="KW-1015">Disulfide bond</keyword>
<comment type="similarity">
    <text evidence="2">Belongs to the type I cytokine receptor family. Type 2 subfamily.</text>
</comment>
<dbReference type="InterPro" id="IPR003529">
    <property type="entry name" value="Hematopoietin_rcpt_Gp130_CS"/>
</dbReference>
<dbReference type="InterPro" id="IPR003961">
    <property type="entry name" value="FN3_dom"/>
</dbReference>
<comment type="subcellular location">
    <subcellularLocation>
        <location evidence="1">Membrane</location>
        <topology evidence="1">Single-pass type I membrane protein</topology>
    </subcellularLocation>
</comment>
<evidence type="ECO:0000256" key="9">
    <source>
        <dbReference type="ARBA" id="ARBA00023170"/>
    </source>
</evidence>
<keyword evidence="6" id="KW-1133">Transmembrane helix</keyword>
<evidence type="ECO:0000256" key="6">
    <source>
        <dbReference type="ARBA" id="ARBA00022989"/>
    </source>
</evidence>
<keyword evidence="9" id="KW-0675">Receptor</keyword>
<dbReference type="SMART" id="SM00060">
    <property type="entry name" value="FN3"/>
    <property type="match status" value="4"/>
</dbReference>
<dbReference type="Pfam" id="PF00041">
    <property type="entry name" value="fn3"/>
    <property type="match status" value="2"/>
</dbReference>
<sequence length="763" mass="85788">MGSRKKPAALLWPAKKTLESLLVRRRLTEELLVLGPKTQTIYLMDELCQGASEVKTIGEKQSTGLAIRLEVRWLPHVAGAEEIGSRVPPDQPKNILCHQYGRNGSATCSWDKGHYTHLITTYTVQLTYVNGTFLEVIDSGDSKVDLKVNLDFESTYTVVVTATNKLGNVSSQPIQFALLDIVQPYSPVNLSVKFDDSAGTNCTIRWQDHEDTQHFRLRYQPVHSTSWTMHENIQTTRYELHDLKRDTEYRFQVSSSFLPSKGLWSDWSIPSQAEAVPFEPIDVWYLQKDVSSHTQNITLFWKAMETSERRSENHHYRVTFQTLSQKPHSAAKTSSTVHTVFSQLIPKTEYNITVSSYNLRGISPPVHITTKLGIADLPPPRDLSALSENKSIIVMWKAPLTPSPFINGYVVNWAELHQGEPLKNHSTWLKVPASNFTVKIENLKPNVCYQINVFALYQSRAGEAASTTENVSAKDISKSTLPPISINNVQAGAVYAVWMTASTKAGESPKGNEEIIYIKKSTSHKDAPEGILVLVFCAVGLLACTCCVPPARQKLFSFLSVLLSGWYDKAVPDPANSSCAKKFIFIQDDSSLHFIQFLNNPSSFEEPEDLPVEEVFMKRQYPAFDDRTYIKNCEKEENQNCPMTDTLQEDDTIEKNLNYDPLISSTTGDMKKHQLLPLYRKVAPKESNQGQVFSDYLANPLEDTTIDYLPTVTATVTNNDEDSSDSELNSLSVFPRTFLSQTFSLGGKLTLDAIRMDFNSYTD</sequence>
<evidence type="ECO:0000256" key="7">
    <source>
        <dbReference type="ARBA" id="ARBA00023136"/>
    </source>
</evidence>
<evidence type="ECO:0000259" key="11">
    <source>
        <dbReference type="PROSITE" id="PS50853"/>
    </source>
</evidence>
<reference evidence="12 13" key="1">
    <citation type="journal article" date="2022" name="Gigascience">
        <title>A chromosome-level genome assembly and annotation of the desert horned lizard, Phrynosoma platyrhinos, provides insight into chromosomal rearrangements among reptiles.</title>
        <authorList>
            <person name="Koochekian N."/>
            <person name="Ascanio A."/>
            <person name="Farleigh K."/>
            <person name="Card D.C."/>
            <person name="Schield D.R."/>
            <person name="Castoe T.A."/>
            <person name="Jezkova T."/>
        </authorList>
    </citation>
    <scope>NUCLEOTIDE SEQUENCE [LARGE SCALE GENOMIC DNA]</scope>
    <source>
        <strain evidence="12">NK-2021</strain>
    </source>
</reference>
<dbReference type="InterPro" id="IPR013783">
    <property type="entry name" value="Ig-like_fold"/>
</dbReference>
<name>A0ABQ7SMH5_PHRPL</name>
<gene>
    <name evidence="12" type="ORF">JD844_017812</name>
</gene>
<dbReference type="PROSITE" id="PS50853">
    <property type="entry name" value="FN3"/>
    <property type="match status" value="4"/>
</dbReference>
<feature type="domain" description="Fibronectin type-III" evidence="11">
    <location>
        <begin position="186"/>
        <end position="276"/>
    </location>
</feature>
<dbReference type="InterPro" id="IPR052672">
    <property type="entry name" value="Type1_Cytokine_Rcpt_Type2"/>
</dbReference>
<dbReference type="PROSITE" id="PS01353">
    <property type="entry name" value="HEMATOPO_REC_L_F2"/>
    <property type="match status" value="1"/>
</dbReference>
<evidence type="ECO:0000313" key="12">
    <source>
        <dbReference type="EMBL" id="KAH0618523.1"/>
    </source>
</evidence>
<accession>A0ABQ7SMH5</accession>
<protein>
    <recommendedName>
        <fullName evidence="11">Fibronectin type-III domain-containing protein</fullName>
    </recommendedName>
</protein>
<evidence type="ECO:0000256" key="3">
    <source>
        <dbReference type="ARBA" id="ARBA00022692"/>
    </source>
</evidence>
<dbReference type="PANTHER" id="PTHR48423:SF1">
    <property type="entry name" value="INTERLEUKIN-27 RECEPTOR SUBUNIT ALPHA"/>
    <property type="match status" value="1"/>
</dbReference>
<feature type="domain" description="Fibronectin type-III" evidence="11">
    <location>
        <begin position="279"/>
        <end position="373"/>
    </location>
</feature>
<keyword evidence="13" id="KW-1185">Reference proteome</keyword>
<evidence type="ECO:0000256" key="5">
    <source>
        <dbReference type="ARBA" id="ARBA00022737"/>
    </source>
</evidence>
<keyword evidence="3" id="KW-0812">Transmembrane</keyword>
<dbReference type="PANTHER" id="PTHR48423">
    <property type="entry name" value="INTERLEUKIN-27 RECEPTOR SUBUNIT ALPHA"/>
    <property type="match status" value="1"/>
</dbReference>
<evidence type="ECO:0000256" key="1">
    <source>
        <dbReference type="ARBA" id="ARBA00004479"/>
    </source>
</evidence>
<keyword evidence="7" id="KW-0472">Membrane</keyword>
<keyword evidence="10" id="KW-0325">Glycoprotein</keyword>
<proteinExistence type="inferred from homology"/>
<dbReference type="Proteomes" id="UP000826234">
    <property type="component" value="Unassembled WGS sequence"/>
</dbReference>
<keyword evidence="5" id="KW-0677">Repeat</keyword>
<evidence type="ECO:0000256" key="8">
    <source>
        <dbReference type="ARBA" id="ARBA00023157"/>
    </source>
</evidence>
<organism evidence="12 13">
    <name type="scientific">Phrynosoma platyrhinos</name>
    <name type="common">Desert horned lizard</name>
    <dbReference type="NCBI Taxonomy" id="52577"/>
    <lineage>
        <taxon>Eukaryota</taxon>
        <taxon>Metazoa</taxon>
        <taxon>Chordata</taxon>
        <taxon>Craniata</taxon>
        <taxon>Vertebrata</taxon>
        <taxon>Euteleostomi</taxon>
        <taxon>Lepidosauria</taxon>
        <taxon>Squamata</taxon>
        <taxon>Bifurcata</taxon>
        <taxon>Unidentata</taxon>
        <taxon>Episquamata</taxon>
        <taxon>Toxicofera</taxon>
        <taxon>Iguania</taxon>
        <taxon>Phrynosomatidae</taxon>
        <taxon>Phrynosomatinae</taxon>
        <taxon>Phrynosoma</taxon>
    </lineage>
</organism>
<evidence type="ECO:0000256" key="4">
    <source>
        <dbReference type="ARBA" id="ARBA00022729"/>
    </source>
</evidence>
<dbReference type="SUPFAM" id="SSF49265">
    <property type="entry name" value="Fibronectin type III"/>
    <property type="match status" value="3"/>
</dbReference>
<dbReference type="Gene3D" id="2.60.40.10">
    <property type="entry name" value="Immunoglobulins"/>
    <property type="match status" value="4"/>
</dbReference>
<feature type="domain" description="Fibronectin type-III" evidence="11">
    <location>
        <begin position="88"/>
        <end position="184"/>
    </location>
</feature>
<dbReference type="InterPro" id="IPR036116">
    <property type="entry name" value="FN3_sf"/>
</dbReference>
<evidence type="ECO:0000313" key="13">
    <source>
        <dbReference type="Proteomes" id="UP000826234"/>
    </source>
</evidence>
<keyword evidence="4" id="KW-0732">Signal</keyword>
<evidence type="ECO:0000256" key="2">
    <source>
        <dbReference type="ARBA" id="ARBA00008921"/>
    </source>
</evidence>